<evidence type="ECO:0000313" key="9">
    <source>
        <dbReference type="EMBL" id="MBP3961659.1"/>
    </source>
</evidence>
<feature type="transmembrane region" description="Helical" evidence="8">
    <location>
        <begin position="146"/>
        <end position="163"/>
    </location>
</feature>
<evidence type="ECO:0000313" key="10">
    <source>
        <dbReference type="EMBL" id="MBP3963671.1"/>
    </source>
</evidence>
<evidence type="ECO:0000256" key="1">
    <source>
        <dbReference type="ARBA" id="ARBA00004141"/>
    </source>
</evidence>
<organism evidence="10 11">
    <name type="scientific">Paenibacillus lignilyticus</name>
    <dbReference type="NCBI Taxonomy" id="1172615"/>
    <lineage>
        <taxon>Bacteria</taxon>
        <taxon>Bacillati</taxon>
        <taxon>Bacillota</taxon>
        <taxon>Bacilli</taxon>
        <taxon>Bacillales</taxon>
        <taxon>Paenibacillaceae</taxon>
        <taxon>Paenibacillus</taxon>
    </lineage>
</organism>
<feature type="transmembrane region" description="Helical" evidence="8">
    <location>
        <begin position="183"/>
        <end position="203"/>
    </location>
</feature>
<evidence type="ECO:0000256" key="4">
    <source>
        <dbReference type="ARBA" id="ARBA00022544"/>
    </source>
</evidence>
<keyword evidence="7 8" id="KW-0472">Membrane</keyword>
<keyword evidence="5 8" id="KW-0812">Transmembrane</keyword>
<feature type="transmembrane region" description="Helical" evidence="8">
    <location>
        <begin position="44"/>
        <end position="65"/>
    </location>
</feature>
<feature type="transmembrane region" description="Helical" evidence="8">
    <location>
        <begin position="86"/>
        <end position="108"/>
    </location>
</feature>
<evidence type="ECO:0000256" key="2">
    <source>
        <dbReference type="ARBA" id="ARBA00007998"/>
    </source>
</evidence>
<evidence type="ECO:0000256" key="6">
    <source>
        <dbReference type="ARBA" id="ARBA00022989"/>
    </source>
</evidence>
<reference evidence="10 11" key="1">
    <citation type="submission" date="2021-04" db="EMBL/GenBank/DDBJ databases">
        <title>Paenibacillus sp. DLE-14 whole genome sequence.</title>
        <authorList>
            <person name="Ham Y.J."/>
        </authorList>
    </citation>
    <scope>NUCLEOTIDE SEQUENCE [LARGE SCALE GENOMIC DNA]</scope>
    <source>
        <strain evidence="10 11">DLE-14</strain>
    </source>
</reference>
<feature type="transmembrane region" description="Helical" evidence="8">
    <location>
        <begin position="302"/>
        <end position="319"/>
    </location>
</feature>
<dbReference type="EMBL" id="JAGKSP010000001">
    <property type="protein sequence ID" value="MBP3961659.1"/>
    <property type="molecule type" value="Genomic_DNA"/>
</dbReference>
<comment type="caution">
    <text evidence="10">The sequence shown here is derived from an EMBL/GenBank/DDBJ whole genome shotgun (WGS) entry which is preliminary data.</text>
</comment>
<name>A0ABS5CCF4_9BACL</name>
<gene>
    <name evidence="9" type="ORF">I8J30_02975</name>
    <name evidence="10" type="ORF">I8J30_13220</name>
</gene>
<evidence type="ECO:0000256" key="3">
    <source>
        <dbReference type="ARBA" id="ARBA00022448"/>
    </source>
</evidence>
<comment type="subcellular location">
    <subcellularLocation>
        <location evidence="1">Membrane</location>
        <topology evidence="1">Multi-pass membrane protein</topology>
    </subcellularLocation>
</comment>
<evidence type="ECO:0000313" key="11">
    <source>
        <dbReference type="Proteomes" id="UP000673394"/>
    </source>
</evidence>
<dbReference type="PANTHER" id="PTHR34975:SF2">
    <property type="entry name" value="SPORE GERMINATION PROTEIN A2"/>
    <property type="match status" value="1"/>
</dbReference>
<keyword evidence="11" id="KW-1185">Reference proteome</keyword>
<evidence type="ECO:0000256" key="8">
    <source>
        <dbReference type="SAM" id="Phobius"/>
    </source>
</evidence>
<protein>
    <submittedName>
        <fullName evidence="10">GerAB/ArcD/ProY family transporter</fullName>
    </submittedName>
</protein>
<sequence>MNGSEKLSAFHMTILVYMMQFGVVIFMLPQMLSKTFGTNGWIVLPGYGLIVIINLLLIGAVYKLGKGKSIFDILEHVIPRMLLMPLYLFLVGVWAMLGCLVGKEYVLIFQMLAFPTTNPMLFKLVMDVLIFWLMIKGLYNISKAATMFFWFSVWMLLLVFFFYGEFSFARLTPFFLKGGTGSLADFVGIYSAYLGYELVMLTFPSTDAKTKFLRSSILGSLLTTIIYTYICFVAFGFLSPKQLNRMLYPLLDLMAYIKFPFVERLESLFCGFFLFTTVFTVVMYLWSAKETGRRIFPKMKENVLAGIIVLLCYIVAYVPDTISDVQTWFKVFSAVECIIAFTLPLLLIIVLALTREKVASA</sequence>
<feature type="transmembrane region" description="Helical" evidence="8">
    <location>
        <begin position="12"/>
        <end position="32"/>
    </location>
</feature>
<dbReference type="Proteomes" id="UP000673394">
    <property type="component" value="Unassembled WGS sequence"/>
</dbReference>
<dbReference type="EMBL" id="JAGKSP010000004">
    <property type="protein sequence ID" value="MBP3963671.1"/>
    <property type="molecule type" value="Genomic_DNA"/>
</dbReference>
<keyword evidence="4" id="KW-0309">Germination</keyword>
<accession>A0ABS5CCF4</accession>
<dbReference type="Pfam" id="PF03845">
    <property type="entry name" value="Spore_permease"/>
    <property type="match status" value="1"/>
</dbReference>
<keyword evidence="3" id="KW-0813">Transport</keyword>
<dbReference type="RefSeq" id="WP_210655233.1">
    <property type="nucleotide sequence ID" value="NZ_JAGKSP010000001.1"/>
</dbReference>
<feature type="transmembrane region" description="Helical" evidence="8">
    <location>
        <begin position="331"/>
        <end position="353"/>
    </location>
</feature>
<comment type="similarity">
    <text evidence="2">Belongs to the amino acid-polyamine-organocation (APC) superfamily. Spore germination protein (SGP) (TC 2.A.3.9) family.</text>
</comment>
<dbReference type="PANTHER" id="PTHR34975">
    <property type="entry name" value="SPORE GERMINATION PROTEIN A2"/>
    <property type="match status" value="1"/>
</dbReference>
<dbReference type="InterPro" id="IPR004761">
    <property type="entry name" value="Spore_GerAB"/>
</dbReference>
<proteinExistence type="inferred from homology"/>
<keyword evidence="6 8" id="KW-1133">Transmembrane helix</keyword>
<evidence type="ECO:0000256" key="5">
    <source>
        <dbReference type="ARBA" id="ARBA00022692"/>
    </source>
</evidence>
<feature type="transmembrane region" description="Helical" evidence="8">
    <location>
        <begin position="120"/>
        <end position="139"/>
    </location>
</feature>
<feature type="transmembrane region" description="Helical" evidence="8">
    <location>
        <begin position="265"/>
        <end position="286"/>
    </location>
</feature>
<feature type="transmembrane region" description="Helical" evidence="8">
    <location>
        <begin position="215"/>
        <end position="238"/>
    </location>
</feature>
<evidence type="ECO:0000256" key="7">
    <source>
        <dbReference type="ARBA" id="ARBA00023136"/>
    </source>
</evidence>